<gene>
    <name evidence="1" type="ORF">BEN49_00735</name>
</gene>
<comment type="caution">
    <text evidence="1">The sequence shown here is derived from an EMBL/GenBank/DDBJ whole genome shotgun (WGS) entry which is preliminary data.</text>
</comment>
<keyword evidence="2" id="KW-1185">Reference proteome</keyword>
<proteinExistence type="predicted"/>
<dbReference type="Proteomes" id="UP000177506">
    <property type="component" value="Unassembled WGS sequence"/>
</dbReference>
<dbReference type="EMBL" id="MDZA01000222">
    <property type="protein sequence ID" value="OGX89860.1"/>
    <property type="molecule type" value="Genomic_DNA"/>
</dbReference>
<dbReference type="RefSeq" id="WP_070744149.1">
    <property type="nucleotide sequence ID" value="NZ_MDZA01000222.1"/>
</dbReference>
<organism evidence="1 2">
    <name type="scientific">Hymenobacter coccineus</name>
    <dbReference type="NCBI Taxonomy" id="1908235"/>
    <lineage>
        <taxon>Bacteria</taxon>
        <taxon>Pseudomonadati</taxon>
        <taxon>Bacteroidota</taxon>
        <taxon>Cytophagia</taxon>
        <taxon>Cytophagales</taxon>
        <taxon>Hymenobacteraceae</taxon>
        <taxon>Hymenobacter</taxon>
    </lineage>
</organism>
<reference evidence="1 2" key="1">
    <citation type="submission" date="2016-08" db="EMBL/GenBank/DDBJ databases">
        <title>Hymenobacter coccineus sp. nov., Hymenobacter lapidarius sp. nov. and Hymenobacter glacialis sp. nov., isolated from Antarctic soil.</title>
        <authorList>
            <person name="Sedlacek I."/>
            <person name="Kralova S."/>
            <person name="Kyrova K."/>
            <person name="Maslanova I."/>
            <person name="Stankova E."/>
            <person name="Vrbovska V."/>
            <person name="Nemec M."/>
            <person name="Bartak M."/>
            <person name="Svec P."/>
            <person name="Busse H.-J."/>
            <person name="Pantucek R."/>
        </authorList>
    </citation>
    <scope>NUCLEOTIDE SEQUENCE [LARGE SCALE GENOMIC DNA]</scope>
    <source>
        <strain evidence="1 2">CCM 8649</strain>
    </source>
</reference>
<evidence type="ECO:0000313" key="2">
    <source>
        <dbReference type="Proteomes" id="UP000177506"/>
    </source>
</evidence>
<dbReference type="AlphaFoldDB" id="A0A1G1TG42"/>
<name>A0A1G1TG42_9BACT</name>
<accession>A0A1G1TG42</accession>
<evidence type="ECO:0000313" key="1">
    <source>
        <dbReference type="EMBL" id="OGX89860.1"/>
    </source>
</evidence>
<sequence length="103" mass="11302">MPDLLAEITAAARAYYAQANALPLTATDFLSWLDELPAARRAGLLARGLIASRAEPHFLRYCLECRGYTMRAFMAPRLSVPAYGLWAAHGEFDGDLPPHGIAR</sequence>
<protein>
    <submittedName>
        <fullName evidence="1">Uncharacterized protein</fullName>
    </submittedName>
</protein>
<dbReference type="OrthoDB" id="886106at2"/>